<dbReference type="InterPro" id="IPR003737">
    <property type="entry name" value="GlcNAc_PI_deacetylase-related"/>
</dbReference>
<keyword evidence="3" id="KW-1185">Reference proteome</keyword>
<evidence type="ECO:0000313" key="3">
    <source>
        <dbReference type="Proteomes" id="UP001183817"/>
    </source>
</evidence>
<organism evidence="2 3">
    <name type="scientific">Paeniglutamicibacter sulfureus</name>
    <dbReference type="NCBI Taxonomy" id="43666"/>
    <lineage>
        <taxon>Bacteria</taxon>
        <taxon>Bacillati</taxon>
        <taxon>Actinomycetota</taxon>
        <taxon>Actinomycetes</taxon>
        <taxon>Micrococcales</taxon>
        <taxon>Micrococcaceae</taxon>
        <taxon>Paeniglutamicibacter</taxon>
    </lineage>
</organism>
<dbReference type="Pfam" id="PF02585">
    <property type="entry name" value="PIG-L"/>
    <property type="match status" value="1"/>
</dbReference>
<evidence type="ECO:0000256" key="1">
    <source>
        <dbReference type="ARBA" id="ARBA00022833"/>
    </source>
</evidence>
<gene>
    <name evidence="2" type="ORF">J2S64_002431</name>
</gene>
<dbReference type="Proteomes" id="UP001183817">
    <property type="component" value="Unassembled WGS sequence"/>
</dbReference>
<dbReference type="RefSeq" id="WP_310290739.1">
    <property type="nucleotide sequence ID" value="NZ_BAAAWO010000001.1"/>
</dbReference>
<accession>A0ABU2BJF1</accession>
<dbReference type="InterPro" id="IPR024078">
    <property type="entry name" value="LmbE-like_dom_sf"/>
</dbReference>
<proteinExistence type="predicted"/>
<name>A0ABU2BJF1_9MICC</name>
<sequence>MQRVLCVVAHPDDMEYGASAVVAEWTSKGVEVGYLLLTSGESGIRNLPPAAAGPLRAEEQRRACEIVGVSDLAILDFPDGLLEPGLALRQRIAMHIRRFKPDAVMTMTWDLETPWGLNHADHRAAGLAIVDAIRDADNPWLFRTPGGEAVDEAWSVSWLLVTESRNTHAIPVSKQSVDLAVASLGAHEAYLAALPDHPPPLELITSILDRTGKAAGRNHALGVRAIRIG</sequence>
<keyword evidence="1" id="KW-0862">Zinc</keyword>
<comment type="caution">
    <text evidence="2">The sequence shown here is derived from an EMBL/GenBank/DDBJ whole genome shotgun (WGS) entry which is preliminary data.</text>
</comment>
<dbReference type="EMBL" id="JAVDYI010000001">
    <property type="protein sequence ID" value="MDR7358740.1"/>
    <property type="molecule type" value="Genomic_DNA"/>
</dbReference>
<reference evidence="2 3" key="1">
    <citation type="submission" date="2023-07" db="EMBL/GenBank/DDBJ databases">
        <title>Sequencing the genomes of 1000 actinobacteria strains.</title>
        <authorList>
            <person name="Klenk H.-P."/>
        </authorList>
    </citation>
    <scope>NUCLEOTIDE SEQUENCE [LARGE SCALE GENOMIC DNA]</scope>
    <source>
        <strain evidence="2 3">DSM 20167</strain>
    </source>
</reference>
<protein>
    <submittedName>
        <fullName evidence="2">LmbE family N-acetylglucosaminyl deacetylase</fullName>
    </submittedName>
</protein>
<dbReference type="PANTHER" id="PTHR12993">
    <property type="entry name" value="N-ACETYLGLUCOSAMINYL-PHOSPHATIDYLINOSITOL DE-N-ACETYLASE-RELATED"/>
    <property type="match status" value="1"/>
</dbReference>
<evidence type="ECO:0000313" key="2">
    <source>
        <dbReference type="EMBL" id="MDR7358740.1"/>
    </source>
</evidence>
<dbReference type="Gene3D" id="3.40.50.10320">
    <property type="entry name" value="LmbE-like"/>
    <property type="match status" value="1"/>
</dbReference>
<dbReference type="PANTHER" id="PTHR12993:SF28">
    <property type="entry name" value="LMBE FAMILY PROTEIN"/>
    <property type="match status" value="1"/>
</dbReference>
<dbReference type="SUPFAM" id="SSF102588">
    <property type="entry name" value="LmbE-like"/>
    <property type="match status" value="1"/>
</dbReference>